<reference evidence="12 13" key="1">
    <citation type="journal article" date="2010" name="DNA Res.">
        <title>Genome sequence of Kitasatospora setae NBRC 14216T: an evolutionary snapshot of the family Streptomycetaceae.</title>
        <authorList>
            <person name="Ichikawa N."/>
            <person name="Oguchi A."/>
            <person name="Ikeda H."/>
            <person name="Ishikawa J."/>
            <person name="Kitani S."/>
            <person name="Watanabe Y."/>
            <person name="Nakamura S."/>
            <person name="Katano Y."/>
            <person name="Kishi E."/>
            <person name="Sasagawa M."/>
            <person name="Ankai A."/>
            <person name="Fukui S."/>
            <person name="Hashimoto Y."/>
            <person name="Kamata S."/>
            <person name="Otoguro M."/>
            <person name="Tanikawa S."/>
            <person name="Nihira T."/>
            <person name="Horinouchi S."/>
            <person name="Ohnishi Y."/>
            <person name="Hayakawa M."/>
            <person name="Kuzuyama T."/>
            <person name="Arisawa A."/>
            <person name="Nomoto F."/>
            <person name="Miura H."/>
            <person name="Takahashi Y."/>
            <person name="Fujita N."/>
        </authorList>
    </citation>
    <scope>NUCLEOTIDE SEQUENCE [LARGE SCALE GENOMIC DNA]</scope>
    <source>
        <strain evidence="13">ATCC 33774 / DSM 43861 / JCM 3304 / KCC A-0304 / NBRC 14216 / KM-6054</strain>
    </source>
</reference>
<feature type="transmembrane region" description="Helical" evidence="9">
    <location>
        <begin position="135"/>
        <end position="153"/>
    </location>
</feature>
<keyword evidence="6 12" id="KW-0418">Kinase</keyword>
<feature type="transmembrane region" description="Helical" evidence="9">
    <location>
        <begin position="159"/>
        <end position="178"/>
    </location>
</feature>
<keyword evidence="7" id="KW-0067">ATP-binding</keyword>
<dbReference type="Pfam" id="PF07730">
    <property type="entry name" value="HisKA_3"/>
    <property type="match status" value="1"/>
</dbReference>
<keyword evidence="8" id="KW-0902">Two-component regulatory system</keyword>
<keyword evidence="3" id="KW-0597">Phosphoprotein</keyword>
<keyword evidence="9" id="KW-0812">Transmembrane</keyword>
<evidence type="ECO:0000256" key="3">
    <source>
        <dbReference type="ARBA" id="ARBA00022553"/>
    </source>
</evidence>
<dbReference type="InterPro" id="IPR011712">
    <property type="entry name" value="Sig_transdc_His_kin_sub3_dim/P"/>
</dbReference>
<dbReference type="KEGG" id="ksk:KSE_24860"/>
<organism evidence="12 13">
    <name type="scientific">Kitasatospora setae (strain ATCC 33774 / DSM 43861 / JCM 3304 / KCC A-0304 / NBRC 14216 / KM-6054)</name>
    <name type="common">Streptomyces setae</name>
    <dbReference type="NCBI Taxonomy" id="452652"/>
    <lineage>
        <taxon>Bacteria</taxon>
        <taxon>Bacillati</taxon>
        <taxon>Actinomycetota</taxon>
        <taxon>Actinomycetes</taxon>
        <taxon>Kitasatosporales</taxon>
        <taxon>Streptomycetaceae</taxon>
        <taxon>Kitasatospora</taxon>
    </lineage>
</organism>
<dbReference type="PANTHER" id="PTHR24421:SF10">
    <property type="entry name" value="NITRATE_NITRITE SENSOR PROTEIN NARQ"/>
    <property type="match status" value="1"/>
</dbReference>
<comment type="catalytic activity">
    <reaction evidence="1">
        <text>ATP + protein L-histidine = ADP + protein N-phospho-L-histidine.</text>
        <dbReference type="EC" id="2.7.13.3"/>
    </reaction>
</comment>
<keyword evidence="9" id="KW-1133">Transmembrane helix</keyword>
<evidence type="ECO:0000256" key="7">
    <source>
        <dbReference type="ARBA" id="ARBA00022840"/>
    </source>
</evidence>
<dbReference type="EC" id="2.7.13.3" evidence="2"/>
<dbReference type="eggNOG" id="COG4585">
    <property type="taxonomic scope" value="Bacteria"/>
</dbReference>
<evidence type="ECO:0000259" key="10">
    <source>
        <dbReference type="Pfam" id="PF02518"/>
    </source>
</evidence>
<evidence type="ECO:0000313" key="12">
    <source>
        <dbReference type="EMBL" id="BAJ28300.1"/>
    </source>
</evidence>
<feature type="transmembrane region" description="Helical" evidence="9">
    <location>
        <begin position="109"/>
        <end position="128"/>
    </location>
</feature>
<dbReference type="GO" id="GO:0046983">
    <property type="term" value="F:protein dimerization activity"/>
    <property type="evidence" value="ECO:0007669"/>
    <property type="project" value="InterPro"/>
</dbReference>
<name>E4NAR9_KITSK</name>
<dbReference type="Proteomes" id="UP000007076">
    <property type="component" value="Chromosome"/>
</dbReference>
<keyword evidence="9" id="KW-0472">Membrane</keyword>
<feature type="domain" description="Signal transduction histidine kinase subgroup 3 dimerisation and phosphoacceptor" evidence="11">
    <location>
        <begin position="207"/>
        <end position="272"/>
    </location>
</feature>
<evidence type="ECO:0000256" key="9">
    <source>
        <dbReference type="SAM" id="Phobius"/>
    </source>
</evidence>
<dbReference type="HOGENOM" id="CLU_000445_20_1_11"/>
<dbReference type="Gene3D" id="3.30.565.10">
    <property type="entry name" value="Histidine kinase-like ATPase, C-terminal domain"/>
    <property type="match status" value="1"/>
</dbReference>
<dbReference type="Gene3D" id="1.20.5.1930">
    <property type="match status" value="1"/>
</dbReference>
<dbReference type="CDD" id="cd16917">
    <property type="entry name" value="HATPase_UhpB-NarQ-NarX-like"/>
    <property type="match status" value="1"/>
</dbReference>
<dbReference type="SUPFAM" id="SSF55874">
    <property type="entry name" value="ATPase domain of HSP90 chaperone/DNA topoisomerase II/histidine kinase"/>
    <property type="match status" value="1"/>
</dbReference>
<dbReference type="InterPro" id="IPR036890">
    <property type="entry name" value="HATPase_C_sf"/>
</dbReference>
<proteinExistence type="predicted"/>
<evidence type="ECO:0000313" key="13">
    <source>
        <dbReference type="Proteomes" id="UP000007076"/>
    </source>
</evidence>
<evidence type="ECO:0000256" key="8">
    <source>
        <dbReference type="ARBA" id="ARBA00023012"/>
    </source>
</evidence>
<dbReference type="InterPro" id="IPR003594">
    <property type="entry name" value="HATPase_dom"/>
</dbReference>
<dbReference type="EMBL" id="AP010968">
    <property type="protein sequence ID" value="BAJ28300.1"/>
    <property type="molecule type" value="Genomic_DNA"/>
</dbReference>
<feature type="transmembrane region" description="Helical" evidence="9">
    <location>
        <begin position="36"/>
        <end position="56"/>
    </location>
</feature>
<keyword evidence="4" id="KW-0808">Transferase</keyword>
<dbReference type="Pfam" id="PF02518">
    <property type="entry name" value="HATPase_c"/>
    <property type="match status" value="1"/>
</dbReference>
<dbReference type="STRING" id="452652.KSE_24860"/>
<evidence type="ECO:0000256" key="5">
    <source>
        <dbReference type="ARBA" id="ARBA00022741"/>
    </source>
</evidence>
<dbReference type="GO" id="GO:0005524">
    <property type="term" value="F:ATP binding"/>
    <property type="evidence" value="ECO:0007669"/>
    <property type="project" value="UniProtKB-KW"/>
</dbReference>
<evidence type="ECO:0000259" key="11">
    <source>
        <dbReference type="Pfam" id="PF07730"/>
    </source>
</evidence>
<dbReference type="GO" id="GO:0000155">
    <property type="term" value="F:phosphorelay sensor kinase activity"/>
    <property type="evidence" value="ECO:0007669"/>
    <property type="project" value="InterPro"/>
</dbReference>
<dbReference type="GO" id="GO:0016020">
    <property type="term" value="C:membrane"/>
    <property type="evidence" value="ECO:0007669"/>
    <property type="project" value="InterPro"/>
</dbReference>
<feature type="domain" description="Histidine kinase/HSP90-like ATPase" evidence="10">
    <location>
        <begin position="322"/>
        <end position="419"/>
    </location>
</feature>
<dbReference type="AlphaFoldDB" id="E4NAR9"/>
<evidence type="ECO:0000256" key="6">
    <source>
        <dbReference type="ARBA" id="ARBA00022777"/>
    </source>
</evidence>
<evidence type="ECO:0000256" key="4">
    <source>
        <dbReference type="ARBA" id="ARBA00022679"/>
    </source>
</evidence>
<dbReference type="InterPro" id="IPR050482">
    <property type="entry name" value="Sensor_HK_TwoCompSys"/>
</dbReference>
<dbReference type="PATRIC" id="fig|452652.3.peg.2490"/>
<sequence>MNPWTEFVRALTEPLGDHRPPLSTARRPWIRMLPHGLVLLAAASLLPTGIVTLQRFYGVDPALATALATVQAGVLPVALTRPLLAWQLTVPSVLVGAVATHGAAAEQPWPWPVTTLLSYLFLMVFLAVRERGRTLFAVWVVTFVGCSLSWTVFTAHFDGSSVVATALSGVLLLLGWSLRGRGEARRRLAEQERISETERARRTLLEERARIARELHDVVAHHMSVITVQADSAPYRIEGLPPAAVEEFGQIAAAARGSLAEMRRLLGVLRAAGTAPDKAPQPGLDDLPTLLATVGQAGVRAELAVEDGVSALGPVPEAVGLSAYRIVQEALANVVRHAPGAAAEVRLRAAADGALGLAVRNGPPPGRAADRAGAAVETSGGTGQGLVGMRERVRLLAGTLDTGPTADGGYLVTAVLPLDGTGPGPDSGESTA</sequence>
<dbReference type="RefSeq" id="WP_014135614.1">
    <property type="nucleotide sequence ID" value="NC_016109.1"/>
</dbReference>
<accession>E4NAR9</accession>
<gene>
    <name evidence="12" type="ordered locus">KSE_24860</name>
</gene>
<protein>
    <recommendedName>
        <fullName evidence="2">histidine kinase</fullName>
        <ecNumber evidence="2">2.7.13.3</ecNumber>
    </recommendedName>
</protein>
<evidence type="ECO:0000256" key="2">
    <source>
        <dbReference type="ARBA" id="ARBA00012438"/>
    </source>
</evidence>
<keyword evidence="5" id="KW-0547">Nucleotide-binding</keyword>
<dbReference type="PANTHER" id="PTHR24421">
    <property type="entry name" value="NITRATE/NITRITE SENSOR PROTEIN NARX-RELATED"/>
    <property type="match status" value="1"/>
</dbReference>
<evidence type="ECO:0000256" key="1">
    <source>
        <dbReference type="ARBA" id="ARBA00000085"/>
    </source>
</evidence>
<keyword evidence="13" id="KW-1185">Reference proteome</keyword>